<accession>A0A558D515</accession>
<evidence type="ECO:0000256" key="1">
    <source>
        <dbReference type="SAM" id="MobiDB-lite"/>
    </source>
</evidence>
<feature type="region of interest" description="Disordered" evidence="1">
    <location>
        <begin position="1"/>
        <end position="56"/>
    </location>
</feature>
<dbReference type="OrthoDB" id="3541267at2"/>
<reference evidence="2 3" key="1">
    <citation type="submission" date="2019-07" db="EMBL/GenBank/DDBJ databases">
        <authorList>
            <person name="Duangmal K."/>
            <person name="Teo W.F.A."/>
        </authorList>
    </citation>
    <scope>NUCLEOTIDE SEQUENCE [LARGE SCALE GENOMIC DNA]</scope>
    <source>
        <strain evidence="2 3">TBRC 6029</strain>
    </source>
</reference>
<comment type="caution">
    <text evidence="2">The sequence shown here is derived from an EMBL/GenBank/DDBJ whole genome shotgun (WGS) entry which is preliminary data.</text>
</comment>
<evidence type="ECO:0000313" key="3">
    <source>
        <dbReference type="Proteomes" id="UP000320011"/>
    </source>
</evidence>
<feature type="compositionally biased region" description="Basic and acidic residues" evidence="1">
    <location>
        <begin position="25"/>
        <end position="40"/>
    </location>
</feature>
<proteinExistence type="predicted"/>
<name>A0A558D515_9PSEU</name>
<feature type="compositionally biased region" description="Low complexity" evidence="1">
    <location>
        <begin position="15"/>
        <end position="24"/>
    </location>
</feature>
<evidence type="ECO:0000313" key="2">
    <source>
        <dbReference type="EMBL" id="TVT56105.1"/>
    </source>
</evidence>
<reference evidence="2 3" key="2">
    <citation type="submission" date="2019-08" db="EMBL/GenBank/DDBJ databases">
        <title>Amycolatopsis acidicola sp. nov., isolated from peat swamp forest soil.</title>
        <authorList>
            <person name="Srisuk N."/>
        </authorList>
    </citation>
    <scope>NUCLEOTIDE SEQUENCE [LARGE SCALE GENOMIC DNA]</scope>
    <source>
        <strain evidence="2 3">TBRC 6029</strain>
    </source>
</reference>
<organism evidence="2 3">
    <name type="scientific">Amycolatopsis rhizosphaerae</name>
    <dbReference type="NCBI Taxonomy" id="2053003"/>
    <lineage>
        <taxon>Bacteria</taxon>
        <taxon>Bacillati</taxon>
        <taxon>Actinomycetota</taxon>
        <taxon>Actinomycetes</taxon>
        <taxon>Pseudonocardiales</taxon>
        <taxon>Pseudonocardiaceae</taxon>
        <taxon>Amycolatopsis</taxon>
    </lineage>
</organism>
<dbReference type="Proteomes" id="UP000320011">
    <property type="component" value="Unassembled WGS sequence"/>
</dbReference>
<protein>
    <submittedName>
        <fullName evidence="2">Uncharacterized protein</fullName>
    </submittedName>
</protein>
<sequence length="119" mass="12864">MTAVQATGDAERADAAQARALAEIAAERARQDARWGEQNHPDGTGAPADETAAATARRTCEDNFRDGKGTWRDIFLEEVHEALAEADPVRLRAELVQAAAVAVNWIEAIDRRNGPGEKD</sequence>
<feature type="compositionally biased region" description="Low complexity" evidence="1">
    <location>
        <begin position="42"/>
        <end position="56"/>
    </location>
</feature>
<keyword evidence="3" id="KW-1185">Reference proteome</keyword>
<dbReference type="AlphaFoldDB" id="A0A558D515"/>
<gene>
    <name evidence="2" type="ORF">FNH05_08785</name>
</gene>
<dbReference type="EMBL" id="VJWX01000057">
    <property type="protein sequence ID" value="TVT56105.1"/>
    <property type="molecule type" value="Genomic_DNA"/>
</dbReference>